<dbReference type="InterPro" id="IPR032675">
    <property type="entry name" value="LRR_dom_sf"/>
</dbReference>
<dbReference type="KEGG" id="nta:107810687"/>
<accession>A0A1S4BQ22</accession>
<dbReference type="OMA" id="DLSKCRR"/>
<gene>
    <name evidence="6 7" type="primary">LOC107810687</name>
</gene>
<evidence type="ECO:0000256" key="1">
    <source>
        <dbReference type="ARBA" id="ARBA00022614"/>
    </source>
</evidence>
<keyword evidence="1" id="KW-0433">Leucine-rich repeat</keyword>
<proteinExistence type="predicted"/>
<evidence type="ECO:0000259" key="5">
    <source>
        <dbReference type="Pfam" id="PF23598"/>
    </source>
</evidence>
<dbReference type="InterPro" id="IPR058546">
    <property type="entry name" value="RPS4B/Roq1-like_LRR"/>
</dbReference>
<name>A0A1S4BQ22_TOBAC</name>
<dbReference type="GO" id="GO:0035556">
    <property type="term" value="P:intracellular signal transduction"/>
    <property type="evidence" value="ECO:0000318"/>
    <property type="project" value="GO_Central"/>
</dbReference>
<evidence type="ECO:0000259" key="4">
    <source>
        <dbReference type="Pfam" id="PF23286"/>
    </source>
</evidence>
<keyword evidence="3" id="KW-0611">Plant defense</keyword>
<feature type="domain" description="Disease resistance R13L4/SHOC-2-like LRR" evidence="5">
    <location>
        <begin position="99"/>
        <end position="185"/>
    </location>
</feature>
<dbReference type="SMR" id="A0A1S4BQ22"/>
<dbReference type="InterPro" id="IPR055414">
    <property type="entry name" value="LRR_R13L4/SHOC2-like"/>
</dbReference>
<dbReference type="SUPFAM" id="SSF52058">
    <property type="entry name" value="L domain-like"/>
    <property type="match status" value="1"/>
</dbReference>
<keyword evidence="2" id="KW-0677">Repeat</keyword>
<dbReference type="STRING" id="4097.A0A1S4BQ22"/>
<dbReference type="PANTHER" id="PTHR45752:SF195">
    <property type="entry name" value="LEUCINE-RICH REPEAT (LRR) FAMILY PROTEIN-RELATED"/>
    <property type="match status" value="1"/>
</dbReference>
<dbReference type="InterPro" id="IPR003591">
    <property type="entry name" value="Leu-rich_rpt_typical-subtyp"/>
</dbReference>
<reference evidence="6 7" key="1">
    <citation type="submission" date="2025-04" db="UniProtKB">
        <authorList>
            <consortium name="RefSeq"/>
        </authorList>
    </citation>
    <scope>IDENTIFICATION</scope>
</reference>
<dbReference type="PaxDb" id="4097-A0A1S4BQ22"/>
<dbReference type="Pfam" id="PF23286">
    <property type="entry name" value="LRR_13"/>
    <property type="match status" value="1"/>
</dbReference>
<sequence length="436" mass="49195">MKPEILILMQGSGIRELPSSYFQYQTHITDLHLSFMKTLVALPSSICRLKSLVSLNVRGCQKLENLSEEIGDLDNLEEFDASDTLISRLPSTIVRLNKLKVLKLAGCFEYNRVHFEFLLAEGLRSLEHLDLSRCNLTDGELPEDIGSLSSLKKWDLSRNDLVALPSSICKLKSLVVLDVSECSKLESLPEEIGDLDNLEELNASNTLISRPPSSIVRLNKLKILKFGGFKNRAHFEFPPVAEGLRSLEHLDLSNCNLIDGGLPEDIGSLSSLKKLKLSVNNFEHLPRSIAQLVALRSLDLSYCERLTQLPEFPPELNELHVDCHMALKFINDLVTKRKKLQRVIFPDDEDDEDNAHVDTIYNLFAHALFQKISSLRHDISASDFLSEKCLPFGITGRRSQVGSTIRERIVVHQSIYLKIGIYLINSWDLLYVTMAA</sequence>
<dbReference type="PANTHER" id="PTHR45752">
    <property type="entry name" value="LEUCINE-RICH REPEAT-CONTAINING"/>
    <property type="match status" value="1"/>
</dbReference>
<evidence type="ECO:0000256" key="3">
    <source>
        <dbReference type="ARBA" id="ARBA00022821"/>
    </source>
</evidence>
<evidence type="ECO:0000256" key="2">
    <source>
        <dbReference type="ARBA" id="ARBA00022737"/>
    </source>
</evidence>
<dbReference type="Pfam" id="PF23598">
    <property type="entry name" value="LRR_14"/>
    <property type="match status" value="1"/>
</dbReference>
<dbReference type="Gene3D" id="3.80.10.10">
    <property type="entry name" value="Ribonuclease Inhibitor"/>
    <property type="match status" value="2"/>
</dbReference>
<dbReference type="RefSeq" id="XP_016490975.1">
    <property type="nucleotide sequence ID" value="XM_016635489.1"/>
</dbReference>
<evidence type="ECO:0000313" key="6">
    <source>
        <dbReference type="RefSeq" id="XP_016490974.1"/>
    </source>
</evidence>
<evidence type="ECO:0000313" key="7">
    <source>
        <dbReference type="RefSeq" id="XP_016490975.1"/>
    </source>
</evidence>
<feature type="domain" description="Disease resistance protein RPS4B/Roq1-like leucine-rich repeats" evidence="4">
    <location>
        <begin position="187"/>
        <end position="340"/>
    </location>
</feature>
<dbReference type="RefSeq" id="XP_016490974.1">
    <property type="nucleotide sequence ID" value="XM_016635488.1"/>
</dbReference>
<organism evidence="7">
    <name type="scientific">Nicotiana tabacum</name>
    <name type="common">Common tobacco</name>
    <dbReference type="NCBI Taxonomy" id="4097"/>
    <lineage>
        <taxon>Eukaryota</taxon>
        <taxon>Viridiplantae</taxon>
        <taxon>Streptophyta</taxon>
        <taxon>Embryophyta</taxon>
        <taxon>Tracheophyta</taxon>
        <taxon>Spermatophyta</taxon>
        <taxon>Magnoliopsida</taxon>
        <taxon>eudicotyledons</taxon>
        <taxon>Gunneridae</taxon>
        <taxon>Pentapetalae</taxon>
        <taxon>asterids</taxon>
        <taxon>lamiids</taxon>
        <taxon>Solanales</taxon>
        <taxon>Solanaceae</taxon>
        <taxon>Nicotianoideae</taxon>
        <taxon>Nicotianeae</taxon>
        <taxon>Nicotiana</taxon>
    </lineage>
</organism>
<dbReference type="AlphaFoldDB" id="A0A1S4BQ22"/>
<dbReference type="SMART" id="SM00369">
    <property type="entry name" value="LRR_TYP"/>
    <property type="match status" value="6"/>
</dbReference>
<protein>
    <submittedName>
        <fullName evidence="6 7">TMV resistance protein N-like</fullName>
    </submittedName>
</protein>
<dbReference type="InterPro" id="IPR050715">
    <property type="entry name" value="LRR-SigEffector_domain"/>
</dbReference>
<dbReference type="OrthoDB" id="1936883at2759"/>